<comment type="caution">
    <text evidence="6">The sequence shown here is derived from an EMBL/GenBank/DDBJ whole genome shotgun (WGS) entry which is preliminary data.</text>
</comment>
<dbReference type="SUPFAM" id="SSF52218">
    <property type="entry name" value="Flavoproteins"/>
    <property type="match status" value="1"/>
</dbReference>
<dbReference type="GO" id="GO:0016020">
    <property type="term" value="C:membrane"/>
    <property type="evidence" value="ECO:0007669"/>
    <property type="project" value="TreeGrafter"/>
</dbReference>
<dbReference type="GO" id="GO:0003955">
    <property type="term" value="F:NAD(P)H dehydrogenase (quinone) activity"/>
    <property type="evidence" value="ECO:0007669"/>
    <property type="project" value="UniProtKB-EC"/>
</dbReference>
<protein>
    <recommendedName>
        <fullName evidence="2">NAD(P)H dehydrogenase (quinone)</fullName>
        <ecNumber evidence="2">1.6.5.2</ecNumber>
    </recommendedName>
</protein>
<dbReference type="EC" id="1.6.5.2" evidence="2"/>
<evidence type="ECO:0000313" key="6">
    <source>
        <dbReference type="EMBL" id="KAK9818362.1"/>
    </source>
</evidence>
<dbReference type="Pfam" id="PF03358">
    <property type="entry name" value="FMN_red"/>
    <property type="match status" value="1"/>
</dbReference>
<evidence type="ECO:0000256" key="3">
    <source>
        <dbReference type="ARBA" id="ARBA00047678"/>
    </source>
</evidence>
<dbReference type="PROSITE" id="PS50902">
    <property type="entry name" value="FLAVODOXIN_LIKE"/>
    <property type="match status" value="1"/>
</dbReference>
<dbReference type="PANTHER" id="PTHR30546:SF23">
    <property type="entry name" value="FLAVOPROTEIN-LIKE PROTEIN YCP4-RELATED"/>
    <property type="match status" value="1"/>
</dbReference>
<keyword evidence="7" id="KW-1185">Reference proteome</keyword>
<comment type="catalytic activity">
    <reaction evidence="3">
        <text>a quinone + NADH + H(+) = a quinol + NAD(+)</text>
        <dbReference type="Rhea" id="RHEA:46160"/>
        <dbReference type="ChEBI" id="CHEBI:15378"/>
        <dbReference type="ChEBI" id="CHEBI:24646"/>
        <dbReference type="ChEBI" id="CHEBI:57540"/>
        <dbReference type="ChEBI" id="CHEBI:57945"/>
        <dbReference type="ChEBI" id="CHEBI:132124"/>
        <dbReference type="EC" id="1.6.5.2"/>
    </reaction>
</comment>
<dbReference type="EMBL" id="JALJOR010000004">
    <property type="protein sequence ID" value="KAK9818362.1"/>
    <property type="molecule type" value="Genomic_DNA"/>
</dbReference>
<accession>A0AAW1QB91</accession>
<organism evidence="6 7">
    <name type="scientific">[Myrmecia] bisecta</name>
    <dbReference type="NCBI Taxonomy" id="41462"/>
    <lineage>
        <taxon>Eukaryota</taxon>
        <taxon>Viridiplantae</taxon>
        <taxon>Chlorophyta</taxon>
        <taxon>core chlorophytes</taxon>
        <taxon>Trebouxiophyceae</taxon>
        <taxon>Trebouxiales</taxon>
        <taxon>Trebouxiaceae</taxon>
        <taxon>Myrmecia</taxon>
    </lineage>
</organism>
<evidence type="ECO:0000256" key="1">
    <source>
        <dbReference type="ARBA" id="ARBA00006961"/>
    </source>
</evidence>
<dbReference type="Gene3D" id="3.40.50.360">
    <property type="match status" value="1"/>
</dbReference>
<dbReference type="AlphaFoldDB" id="A0AAW1QB91"/>
<comment type="similarity">
    <text evidence="1">Belongs to the WrbA family.</text>
</comment>
<feature type="domain" description="Flavodoxin-like" evidence="5">
    <location>
        <begin position="5"/>
        <end position="195"/>
    </location>
</feature>
<evidence type="ECO:0000256" key="2">
    <source>
        <dbReference type="ARBA" id="ARBA00012648"/>
    </source>
</evidence>
<dbReference type="InterPro" id="IPR029039">
    <property type="entry name" value="Flavoprotein-like_sf"/>
</dbReference>
<dbReference type="PANTHER" id="PTHR30546">
    <property type="entry name" value="FLAVODOXIN-RELATED PROTEIN WRBA-RELATED"/>
    <property type="match status" value="1"/>
</dbReference>
<dbReference type="InterPro" id="IPR008254">
    <property type="entry name" value="Flavodoxin/NO_synth"/>
</dbReference>
<name>A0AAW1QB91_9CHLO</name>
<dbReference type="GO" id="GO:0010181">
    <property type="term" value="F:FMN binding"/>
    <property type="evidence" value="ECO:0007669"/>
    <property type="project" value="InterPro"/>
</dbReference>
<reference evidence="6 7" key="1">
    <citation type="journal article" date="2024" name="Nat. Commun.">
        <title>Phylogenomics reveals the evolutionary origins of lichenization in chlorophyte algae.</title>
        <authorList>
            <person name="Puginier C."/>
            <person name="Libourel C."/>
            <person name="Otte J."/>
            <person name="Skaloud P."/>
            <person name="Haon M."/>
            <person name="Grisel S."/>
            <person name="Petersen M."/>
            <person name="Berrin J.G."/>
            <person name="Delaux P.M."/>
            <person name="Dal Grande F."/>
            <person name="Keller J."/>
        </authorList>
    </citation>
    <scope>NUCLEOTIDE SEQUENCE [LARGE SCALE GENOMIC DNA]</scope>
    <source>
        <strain evidence="6 7">SAG 2043</strain>
    </source>
</reference>
<sequence length="216" mass="22897">MGFKVAVIYYSLRGRLVTLAHVIAEGACNIPGAEVNLYRVQDPIRGDNEEHYDEGVLDAPVITLQVVREADAIIIGAPGRQGGMCGEMRLFLDGWAQFQLEGRTSGKAGINGGLKGKVGSAFTSVGGLGRGFGGHEAILQSFHATFLQHGMVVIGTPPSMLMEDALMATPFGIVMAGKETATSVPSLSEAEVKLAYGMGEWTAQIAKLLHDTDLNH</sequence>
<gene>
    <name evidence="6" type="ORF">WJX72_011333</name>
</gene>
<evidence type="ECO:0000259" key="5">
    <source>
        <dbReference type="PROSITE" id="PS50902"/>
    </source>
</evidence>
<evidence type="ECO:0000313" key="7">
    <source>
        <dbReference type="Proteomes" id="UP001489004"/>
    </source>
</evidence>
<dbReference type="Proteomes" id="UP001489004">
    <property type="component" value="Unassembled WGS sequence"/>
</dbReference>
<proteinExistence type="inferred from homology"/>
<evidence type="ECO:0000256" key="4">
    <source>
        <dbReference type="ARBA" id="ARBA00048983"/>
    </source>
</evidence>
<dbReference type="InterPro" id="IPR005025">
    <property type="entry name" value="FMN_Rdtase-like_dom"/>
</dbReference>
<comment type="catalytic activity">
    <reaction evidence="4">
        <text>a quinone + NADPH + H(+) = a quinol + NADP(+)</text>
        <dbReference type="Rhea" id="RHEA:46164"/>
        <dbReference type="ChEBI" id="CHEBI:15378"/>
        <dbReference type="ChEBI" id="CHEBI:24646"/>
        <dbReference type="ChEBI" id="CHEBI:57783"/>
        <dbReference type="ChEBI" id="CHEBI:58349"/>
        <dbReference type="ChEBI" id="CHEBI:132124"/>
        <dbReference type="EC" id="1.6.5.2"/>
    </reaction>
</comment>